<dbReference type="PANTHER" id="PTHR43411">
    <property type="entry name" value="ADENYLOSUCCINATE LYASE"/>
    <property type="match status" value="1"/>
</dbReference>
<name>A0AAN9PIF1_CLITE</name>
<dbReference type="Gene3D" id="1.10.275.10">
    <property type="entry name" value="Fumarase/aspartase (N-terminal domain)"/>
    <property type="match status" value="1"/>
</dbReference>
<dbReference type="EMBL" id="JAYKXN010000003">
    <property type="protein sequence ID" value="KAK7300560.1"/>
    <property type="molecule type" value="Genomic_DNA"/>
</dbReference>
<protein>
    <recommendedName>
        <fullName evidence="1">Fumarate lyase N-terminal domain-containing protein</fullName>
    </recommendedName>
</protein>
<organism evidence="2 3">
    <name type="scientific">Clitoria ternatea</name>
    <name type="common">Butterfly pea</name>
    <dbReference type="NCBI Taxonomy" id="43366"/>
    <lineage>
        <taxon>Eukaryota</taxon>
        <taxon>Viridiplantae</taxon>
        <taxon>Streptophyta</taxon>
        <taxon>Embryophyta</taxon>
        <taxon>Tracheophyta</taxon>
        <taxon>Spermatophyta</taxon>
        <taxon>Magnoliopsida</taxon>
        <taxon>eudicotyledons</taxon>
        <taxon>Gunneridae</taxon>
        <taxon>Pentapetalae</taxon>
        <taxon>rosids</taxon>
        <taxon>fabids</taxon>
        <taxon>Fabales</taxon>
        <taxon>Fabaceae</taxon>
        <taxon>Papilionoideae</taxon>
        <taxon>50 kb inversion clade</taxon>
        <taxon>NPAAA clade</taxon>
        <taxon>indigoferoid/millettioid clade</taxon>
        <taxon>Phaseoleae</taxon>
        <taxon>Clitoria</taxon>
    </lineage>
</organism>
<evidence type="ECO:0000313" key="3">
    <source>
        <dbReference type="Proteomes" id="UP001359559"/>
    </source>
</evidence>
<feature type="domain" description="Fumarate lyase N-terminal" evidence="1">
    <location>
        <begin position="8"/>
        <end position="157"/>
    </location>
</feature>
<dbReference type="Gene3D" id="1.20.200.10">
    <property type="entry name" value="Fumarase/aspartase (Central domain)"/>
    <property type="match status" value="1"/>
</dbReference>
<comment type="caution">
    <text evidence="2">The sequence shown here is derived from an EMBL/GenBank/DDBJ whole genome shotgun (WGS) entry which is preliminary data.</text>
</comment>
<reference evidence="2 3" key="1">
    <citation type="submission" date="2024-01" db="EMBL/GenBank/DDBJ databases">
        <title>The genomes of 5 underutilized Papilionoideae crops provide insights into root nodulation and disease resistance.</title>
        <authorList>
            <person name="Yuan L."/>
        </authorList>
    </citation>
    <scope>NUCLEOTIDE SEQUENCE [LARGE SCALE GENOMIC DNA]</scope>
    <source>
        <strain evidence="2">LY-2023</strain>
        <tissue evidence="2">Leaf</tissue>
    </source>
</reference>
<sequence>MSLALMMHWRLKNIERVTNHDVKAVEYFLKQKLQSNAEVAKVLEFFHFACTSEDINNLAHALMLREAMDSVMFPVMDRIIKALCDMAKDKAHVPMLSRTHGQLLNSCCMKASPTTLGKEMAIFAVRLSRERKELSQVEILGKFAGAVGNYHARVVAYSDVNWPDIAEQFAQSLGLSLILVLLSTYKIKIKLALSFLG</sequence>
<evidence type="ECO:0000313" key="2">
    <source>
        <dbReference type="EMBL" id="KAK7300560.1"/>
    </source>
</evidence>
<dbReference type="SUPFAM" id="SSF48557">
    <property type="entry name" value="L-aspartase-like"/>
    <property type="match status" value="1"/>
</dbReference>
<dbReference type="Proteomes" id="UP001359559">
    <property type="component" value="Unassembled WGS sequence"/>
</dbReference>
<dbReference type="InterPro" id="IPR022761">
    <property type="entry name" value="Fumarate_lyase_N"/>
</dbReference>
<dbReference type="InterPro" id="IPR008948">
    <property type="entry name" value="L-Aspartase-like"/>
</dbReference>
<dbReference type="Pfam" id="PF00206">
    <property type="entry name" value="Lyase_1"/>
    <property type="match status" value="1"/>
</dbReference>
<proteinExistence type="predicted"/>
<dbReference type="InterPro" id="IPR024083">
    <property type="entry name" value="Fumarase/histidase_N"/>
</dbReference>
<keyword evidence="3" id="KW-1185">Reference proteome</keyword>
<dbReference type="AlphaFoldDB" id="A0AAN9PIF1"/>
<dbReference type="PANTHER" id="PTHR43411:SF1">
    <property type="entry name" value="ADENYLOSUCCINATE LYASE"/>
    <property type="match status" value="1"/>
</dbReference>
<evidence type="ECO:0000259" key="1">
    <source>
        <dbReference type="Pfam" id="PF00206"/>
    </source>
</evidence>
<dbReference type="GO" id="GO:0003824">
    <property type="term" value="F:catalytic activity"/>
    <property type="evidence" value="ECO:0007669"/>
    <property type="project" value="InterPro"/>
</dbReference>
<dbReference type="InterPro" id="IPR047136">
    <property type="entry name" value="PurB_bact"/>
</dbReference>
<gene>
    <name evidence="2" type="ORF">RJT34_11406</name>
</gene>
<accession>A0AAN9PIF1</accession>